<keyword evidence="10" id="KW-0969">Cilium</keyword>
<evidence type="ECO:0000256" key="12">
    <source>
        <dbReference type="PIRSR" id="PIRSR615500-1"/>
    </source>
</evidence>
<dbReference type="GO" id="GO:0005737">
    <property type="term" value="C:cytoplasm"/>
    <property type="evidence" value="ECO:0007669"/>
    <property type="project" value="UniProtKB-SubCell"/>
</dbReference>
<evidence type="ECO:0000313" key="19">
    <source>
        <dbReference type="EMBL" id="MCF4122107.1"/>
    </source>
</evidence>
<dbReference type="PANTHER" id="PTHR43806:SF11">
    <property type="entry name" value="CEREVISIN-RELATED"/>
    <property type="match status" value="1"/>
</dbReference>
<feature type="active site" description="Charge relay system" evidence="12 13">
    <location>
        <position position="196"/>
    </location>
</feature>
<gene>
    <name evidence="19" type="ORF">L1785_14085</name>
</gene>
<feature type="chain" id="PRO_5041233140" evidence="15">
    <location>
        <begin position="28"/>
        <end position="1097"/>
    </location>
</feature>
<organism evidence="19 20">
    <name type="scientific">Antribacter soli</name>
    <dbReference type="NCBI Taxonomy" id="2910976"/>
    <lineage>
        <taxon>Bacteria</taxon>
        <taxon>Bacillati</taxon>
        <taxon>Actinomycetota</taxon>
        <taxon>Actinomycetes</taxon>
        <taxon>Micrococcales</taxon>
        <taxon>Promicromonosporaceae</taxon>
        <taxon>Antribacter</taxon>
    </lineage>
</organism>
<keyword evidence="8 13" id="KW-0378">Hydrolase</keyword>
<keyword evidence="4" id="KW-0963">Cytoplasm</keyword>
<feature type="active site" description="Charge relay system" evidence="12 13">
    <location>
        <position position="618"/>
    </location>
</feature>
<dbReference type="InterPro" id="IPR050131">
    <property type="entry name" value="Peptidase_S8_subtilisin-like"/>
</dbReference>
<dbReference type="SUPFAM" id="SSF52743">
    <property type="entry name" value="Subtilisin-like"/>
    <property type="match status" value="1"/>
</dbReference>
<dbReference type="PROSITE" id="PS00137">
    <property type="entry name" value="SUBTILASE_HIS"/>
    <property type="match status" value="1"/>
</dbReference>
<sequence>MKRPILLSSVSALSAACVVAASLSATAAPSDPADDAFAAARSLGIEATSLKPVYGKAEKVSTGLQGVEGTVTAFVQLDAPSAIDLHEQGGSAADVRKGKQDVEALADAVLPEGSPSASSTEDLLRTSVTSNVVAGFTVTGEAEQIRALADSPDVVTVYRITPKTPSNKGTDVFTQALATWQSAGLTGEGVRIGVIDTGLDYTHTDFGGPGTPEAFAAAAADDGTAPIPEGTFDSAKFLGGYDFAGHTYDAQDPASVPAPDPNPIDSYDIGGGHGTHVAGTAAGYGVSADGSTFRGDYATLTDISDFVVGPGSAPEAGIYALKVFGDLGGSTSVVVDALDMAADPNGDGDVSDHLDIVNLSLGSDGSPADDPENVFMDELATIGTLSVVASGNAGDITDVGGSPGNSATSLTVANSVGDTQTFDAVEATAPAELAGTYAFQNSVAYSGADVEAPVAFVAADFTGCAAFTPEQAATVAGKIAYLYWDDNDGARPCGSALRFNNAQAAGAVGVVLSSELAVFPAGIAGNAGIPGGQLTGPSTDALLPAIEAGTLVLKMGPSYKSTAFESIPSIGDTLNSSSSRGVHGSLGIVKPDVAAPGTGISSAGAGHGTTPVTMSGTSMATPHVAGITALVKQQHPDWTPAEVKAAVMNTATHDVFTGTDRTGTAFGPERVGSGRVDALQAVGSDVLAYSANDPELVSVSFGVVKVDEPTTLVKKVTVENTGSSTATYRASFTQSSTAGGASVSVSPSSVTVKPGRTATVKVTFRADPATLAKGLDPTSSATDPALGLPRDFVSMVTGRVVLTPTGSTGGSELRVPVQAAPKLVSDLEGEDVSFASGATEATLELDGEGVNSGGWTSLVAPFELKATSPALPESAWEGSSRSAFQAGDIRAVGFSSTAPQFAAAGLDPADGYAAVGVAMQGEWATLGFDPTPFVLVDVEGDGVPEYEVDVIKYPDTDVTLTATFDLATGDTVWLDFVNGAFGDVDTSIFDSNVVVIPVPLGPLGITADSTPTFQVATSSYYAGGVVDATEPFAASPYAPAYWFEGQGEFVYAADDDTELTVHKAADAGKSKLLLLHFHNEKAHERYEIVDAEVSRRR</sequence>
<keyword evidence="6 13" id="KW-0645">Protease</keyword>
<dbReference type="InterPro" id="IPR015500">
    <property type="entry name" value="Peptidase_S8_subtilisin-rel"/>
</dbReference>
<dbReference type="GO" id="GO:0006508">
    <property type="term" value="P:proteolysis"/>
    <property type="evidence" value="ECO:0007669"/>
    <property type="project" value="UniProtKB-KW"/>
</dbReference>
<evidence type="ECO:0000256" key="8">
    <source>
        <dbReference type="ARBA" id="ARBA00022801"/>
    </source>
</evidence>
<dbReference type="InterPro" id="IPR036852">
    <property type="entry name" value="Peptidase_S8/S53_dom_sf"/>
</dbReference>
<dbReference type="PANTHER" id="PTHR43806">
    <property type="entry name" value="PEPTIDASE S8"/>
    <property type="match status" value="1"/>
</dbReference>
<dbReference type="InterPro" id="IPR053879">
    <property type="entry name" value="HYDIN_VesB_CFA65-like_Ig"/>
</dbReference>
<dbReference type="PROSITE" id="PS00138">
    <property type="entry name" value="SUBTILASE_SER"/>
    <property type="match status" value="1"/>
</dbReference>
<dbReference type="AlphaFoldDB" id="A0AA41QFB6"/>
<keyword evidence="9 13" id="KW-0720">Serine protease</keyword>
<evidence type="ECO:0000259" key="18">
    <source>
        <dbReference type="Pfam" id="PF22544"/>
    </source>
</evidence>
<keyword evidence="5" id="KW-0964">Secreted</keyword>
<evidence type="ECO:0000256" key="14">
    <source>
        <dbReference type="RuleBase" id="RU003355"/>
    </source>
</evidence>
<dbReference type="InterPro" id="IPR034213">
    <property type="entry name" value="S8_Vpr-like"/>
</dbReference>
<evidence type="ECO:0000313" key="20">
    <source>
        <dbReference type="Proteomes" id="UP001165405"/>
    </source>
</evidence>
<keyword evidence="5" id="KW-0134">Cell wall</keyword>
<dbReference type="Pfam" id="PF02225">
    <property type="entry name" value="PA"/>
    <property type="match status" value="1"/>
</dbReference>
<feature type="domain" description="PA" evidence="17">
    <location>
        <begin position="451"/>
        <end position="516"/>
    </location>
</feature>
<evidence type="ECO:0000256" key="2">
    <source>
        <dbReference type="ARBA" id="ARBA00004496"/>
    </source>
</evidence>
<comment type="subcellular location">
    <subcellularLocation>
        <location evidence="1">Cell projection</location>
        <location evidence="1">Cilium</location>
    </subcellularLocation>
    <subcellularLocation>
        <location evidence="2">Cytoplasm</location>
    </subcellularLocation>
</comment>
<dbReference type="CDD" id="cd07474">
    <property type="entry name" value="Peptidases_S8_subtilisin_Vpr-like"/>
    <property type="match status" value="1"/>
</dbReference>
<dbReference type="InterPro" id="IPR000209">
    <property type="entry name" value="Peptidase_S8/S53_dom"/>
</dbReference>
<evidence type="ECO:0000256" key="5">
    <source>
        <dbReference type="ARBA" id="ARBA00022512"/>
    </source>
</evidence>
<dbReference type="InterPro" id="IPR023828">
    <property type="entry name" value="Peptidase_S8_Ser-AS"/>
</dbReference>
<evidence type="ECO:0000259" key="16">
    <source>
        <dbReference type="Pfam" id="PF00082"/>
    </source>
</evidence>
<dbReference type="Gene3D" id="2.60.40.10">
    <property type="entry name" value="Immunoglobulins"/>
    <property type="match status" value="1"/>
</dbReference>
<evidence type="ECO:0000256" key="4">
    <source>
        <dbReference type="ARBA" id="ARBA00022490"/>
    </source>
</evidence>
<evidence type="ECO:0000256" key="7">
    <source>
        <dbReference type="ARBA" id="ARBA00022729"/>
    </source>
</evidence>
<dbReference type="PRINTS" id="PR00723">
    <property type="entry name" value="SUBTILISIN"/>
</dbReference>
<evidence type="ECO:0000256" key="13">
    <source>
        <dbReference type="PROSITE-ProRule" id="PRU01240"/>
    </source>
</evidence>
<proteinExistence type="inferred from homology"/>
<dbReference type="InterPro" id="IPR023827">
    <property type="entry name" value="Peptidase_S8_Asp-AS"/>
</dbReference>
<keyword evidence="7 15" id="KW-0732">Signal</keyword>
<feature type="domain" description="HYDIN/VesB/CFA65-like Ig-like" evidence="18">
    <location>
        <begin position="701"/>
        <end position="766"/>
    </location>
</feature>
<dbReference type="Pfam" id="PF22544">
    <property type="entry name" value="HYDIN_VesB_CFA65-like_Ig"/>
    <property type="match status" value="1"/>
</dbReference>
<dbReference type="RefSeq" id="WP_236089905.1">
    <property type="nucleotide sequence ID" value="NZ_JAKGSG010000038.1"/>
</dbReference>
<dbReference type="PROSITE" id="PS00136">
    <property type="entry name" value="SUBTILASE_ASP"/>
    <property type="match status" value="1"/>
</dbReference>
<dbReference type="PROSITE" id="PS51892">
    <property type="entry name" value="SUBTILASE"/>
    <property type="match status" value="1"/>
</dbReference>
<dbReference type="EMBL" id="JAKGSG010000038">
    <property type="protein sequence ID" value="MCF4122107.1"/>
    <property type="molecule type" value="Genomic_DNA"/>
</dbReference>
<feature type="domain" description="Peptidase S8/S53" evidence="16">
    <location>
        <begin position="187"/>
        <end position="659"/>
    </location>
</feature>
<keyword evidence="20" id="KW-1185">Reference proteome</keyword>
<evidence type="ECO:0000256" key="9">
    <source>
        <dbReference type="ARBA" id="ARBA00022825"/>
    </source>
</evidence>
<dbReference type="PROSITE" id="PS51257">
    <property type="entry name" value="PROKAR_LIPOPROTEIN"/>
    <property type="match status" value="1"/>
</dbReference>
<dbReference type="Proteomes" id="UP001165405">
    <property type="component" value="Unassembled WGS sequence"/>
</dbReference>
<reference evidence="19" key="1">
    <citation type="submission" date="2022-01" db="EMBL/GenBank/DDBJ databases">
        <title>Antribacter sp. nov., isolated from Guizhou of China.</title>
        <authorList>
            <person name="Chengliang C."/>
            <person name="Ya Z."/>
        </authorList>
    </citation>
    <scope>NUCLEOTIDE SEQUENCE</scope>
    <source>
        <strain evidence="19">KLBMP 9083</strain>
    </source>
</reference>
<evidence type="ECO:0000256" key="6">
    <source>
        <dbReference type="ARBA" id="ARBA00022670"/>
    </source>
</evidence>
<feature type="signal peptide" evidence="15">
    <location>
        <begin position="1"/>
        <end position="27"/>
    </location>
</feature>
<evidence type="ECO:0000256" key="1">
    <source>
        <dbReference type="ARBA" id="ARBA00004138"/>
    </source>
</evidence>
<dbReference type="GO" id="GO:0004252">
    <property type="term" value="F:serine-type endopeptidase activity"/>
    <property type="evidence" value="ECO:0007669"/>
    <property type="project" value="UniProtKB-UniRule"/>
</dbReference>
<evidence type="ECO:0000256" key="10">
    <source>
        <dbReference type="ARBA" id="ARBA00023069"/>
    </source>
</evidence>
<dbReference type="InterPro" id="IPR013783">
    <property type="entry name" value="Ig-like_fold"/>
</dbReference>
<comment type="caution">
    <text evidence="19">The sequence shown here is derived from an EMBL/GenBank/DDBJ whole genome shotgun (WGS) entry which is preliminary data.</text>
</comment>
<evidence type="ECO:0000256" key="3">
    <source>
        <dbReference type="ARBA" id="ARBA00011073"/>
    </source>
</evidence>
<evidence type="ECO:0000256" key="11">
    <source>
        <dbReference type="ARBA" id="ARBA00023273"/>
    </source>
</evidence>
<dbReference type="Pfam" id="PF00082">
    <property type="entry name" value="Peptidase_S8"/>
    <property type="match status" value="1"/>
</dbReference>
<comment type="similarity">
    <text evidence="3 13 14">Belongs to the peptidase S8 family.</text>
</comment>
<protein>
    <submittedName>
        <fullName evidence="19">S8 family serine peptidase</fullName>
    </submittedName>
</protein>
<evidence type="ECO:0000256" key="15">
    <source>
        <dbReference type="SAM" id="SignalP"/>
    </source>
</evidence>
<keyword evidence="11" id="KW-0966">Cell projection</keyword>
<dbReference type="InterPro" id="IPR003137">
    <property type="entry name" value="PA_domain"/>
</dbReference>
<name>A0AA41QFB6_9MICO</name>
<dbReference type="Gene3D" id="3.40.50.200">
    <property type="entry name" value="Peptidase S8/S53 domain"/>
    <property type="match status" value="2"/>
</dbReference>
<feature type="active site" description="Charge relay system" evidence="12 13">
    <location>
        <position position="273"/>
    </location>
</feature>
<dbReference type="InterPro" id="IPR022398">
    <property type="entry name" value="Peptidase_S8_His-AS"/>
</dbReference>
<accession>A0AA41QFB6</accession>
<dbReference type="GO" id="GO:0005975">
    <property type="term" value="P:carbohydrate metabolic process"/>
    <property type="evidence" value="ECO:0007669"/>
    <property type="project" value="UniProtKB-ARBA"/>
</dbReference>
<evidence type="ECO:0000259" key="17">
    <source>
        <dbReference type="Pfam" id="PF02225"/>
    </source>
</evidence>